<dbReference type="Pfam" id="PF00873">
    <property type="entry name" value="ACR_tran"/>
    <property type="match status" value="1"/>
</dbReference>
<comment type="caution">
    <text evidence="2">The sequence shown here is derived from an EMBL/GenBank/DDBJ whole genome shotgun (WGS) entry which is preliminary data.</text>
</comment>
<feature type="transmembrane region" description="Helical" evidence="1">
    <location>
        <begin position="922"/>
        <end position="944"/>
    </location>
</feature>
<dbReference type="Gene3D" id="3.30.2090.10">
    <property type="entry name" value="Multidrug efflux transporter AcrB TolC docking domain, DN and DC subdomains"/>
    <property type="match status" value="2"/>
</dbReference>
<keyword evidence="1" id="KW-0472">Membrane</keyword>
<dbReference type="SUPFAM" id="SSF82693">
    <property type="entry name" value="Multidrug efflux transporter AcrB pore domain, PN1, PN2, PC1 and PC2 subdomains"/>
    <property type="match status" value="2"/>
</dbReference>
<feature type="transmembrane region" description="Helical" evidence="1">
    <location>
        <begin position="871"/>
        <end position="890"/>
    </location>
</feature>
<dbReference type="PANTHER" id="PTHR32063:SF33">
    <property type="entry name" value="RND SUPERFAMILY EFFLUX PUMP PERMEASE COMPONENT"/>
    <property type="match status" value="1"/>
</dbReference>
<evidence type="ECO:0000313" key="2">
    <source>
        <dbReference type="EMBL" id="GAA4095679.1"/>
    </source>
</evidence>
<evidence type="ECO:0000256" key="1">
    <source>
        <dbReference type="SAM" id="Phobius"/>
    </source>
</evidence>
<accession>A0ABP7WSZ1</accession>
<dbReference type="Gene3D" id="3.30.70.1440">
    <property type="entry name" value="Multidrug efflux transporter AcrB pore domain"/>
    <property type="match status" value="1"/>
</dbReference>
<evidence type="ECO:0000313" key="3">
    <source>
        <dbReference type="Proteomes" id="UP001500392"/>
    </source>
</evidence>
<dbReference type="RefSeq" id="WP_344935323.1">
    <property type="nucleotide sequence ID" value="NZ_BAABDM010000003.1"/>
</dbReference>
<feature type="transmembrane region" description="Helical" evidence="1">
    <location>
        <begin position="466"/>
        <end position="483"/>
    </location>
</feature>
<feature type="transmembrane region" description="Helical" evidence="1">
    <location>
        <begin position="344"/>
        <end position="374"/>
    </location>
</feature>
<feature type="transmembrane region" description="Helical" evidence="1">
    <location>
        <begin position="1000"/>
        <end position="1025"/>
    </location>
</feature>
<reference evidence="3" key="1">
    <citation type="journal article" date="2019" name="Int. J. Syst. Evol. Microbiol.">
        <title>The Global Catalogue of Microorganisms (GCM) 10K type strain sequencing project: providing services to taxonomists for standard genome sequencing and annotation.</title>
        <authorList>
            <consortium name="The Broad Institute Genomics Platform"/>
            <consortium name="The Broad Institute Genome Sequencing Center for Infectious Disease"/>
            <person name="Wu L."/>
            <person name="Ma J."/>
        </authorList>
    </citation>
    <scope>NUCLEOTIDE SEQUENCE [LARGE SCALE GENOMIC DNA]</scope>
    <source>
        <strain evidence="3">JCM 17304</strain>
    </source>
</reference>
<feature type="transmembrane region" description="Helical" evidence="1">
    <location>
        <begin position="542"/>
        <end position="560"/>
    </location>
</feature>
<dbReference type="SUPFAM" id="SSF82714">
    <property type="entry name" value="Multidrug efflux transporter AcrB TolC docking domain, DN and DC subdomains"/>
    <property type="match status" value="2"/>
</dbReference>
<keyword evidence="1" id="KW-1133">Transmembrane helix</keyword>
<feature type="transmembrane region" description="Helical" evidence="1">
    <location>
        <begin position="434"/>
        <end position="454"/>
    </location>
</feature>
<gene>
    <name evidence="2" type="ORF">GCM10022414_19880</name>
</gene>
<dbReference type="PRINTS" id="PR00702">
    <property type="entry name" value="ACRIFLAVINRP"/>
</dbReference>
<dbReference type="PANTHER" id="PTHR32063">
    <property type="match status" value="1"/>
</dbReference>
<feature type="transmembrane region" description="Helical" evidence="1">
    <location>
        <begin position="971"/>
        <end position="988"/>
    </location>
</feature>
<dbReference type="Gene3D" id="3.30.70.1320">
    <property type="entry name" value="Multidrug efflux transporter AcrB pore domain like"/>
    <property type="match status" value="1"/>
</dbReference>
<protein>
    <submittedName>
        <fullName evidence="2">Efflux RND transporter permease subunit</fullName>
    </submittedName>
</protein>
<proteinExistence type="predicted"/>
<dbReference type="SUPFAM" id="SSF82866">
    <property type="entry name" value="Multidrug efflux transporter AcrB transmembrane domain"/>
    <property type="match status" value="2"/>
</dbReference>
<dbReference type="InterPro" id="IPR027463">
    <property type="entry name" value="AcrB_DN_DC_subdom"/>
</dbReference>
<sequence length="1046" mass="113850">MNNGGPMRGIISWFASNPVAANLMLLLVIVLGVMEMGSIRKEAFPSLEPDKITVSMVYDSGSAEQAEEGLTIKIEDSLEDVIGIKSLTSSSTANGVSVTVEKKTNYDLDVLLRDVKSAVDAISNLPDQAEQAVIEKAQRQEHALWLQLYGEMDRHNLQQLAERLKTDLLANPNVSKVSISGKLDPMMSIEIDEGRLQAYGLSLSDVETAVNNGSTTTRTPVLNEKNIYLQLKTAQQAYEKKEFANIPLLTSTEGTEIRLGDVATIHDTFDDEGSVLSRFGGKDSIAMQVITTGNDDISNTVKGAQQVVDQWLEDGRLPESVRLASWYDRSESIMDRLNLLVKNALLGVILVFVMLALFLNLSVAIWVALGLPFIYFGTLFLMGDSVMGMSLNQFSTFGLIMALGIVVDDAVVIGESIYTQRAKYGDTLDNTIKGTMNVALPTLFGILTTVAAFYSLSKVSGNLGQIYSQFAVVVGICLLLSAVESKLILPSHLAHLNTRQNAAKNPLTKGWQKLQNAIDAGVFWFTERCYREVIETALRQRYAVLVLFLTIFIGVASMPFTGAVKLSFFPSISGDTTQAALTMQADASFGITHQNLLTLEKTAYTADAQLRGNVGDTSIVNLQLLSSGIQSGQVTVELSEDTPYSMDAFTSRWRKLAGNLEGALSLTIRSHRHMADALRVELRSSDDDVLAAAGQALKEKLEAIPAVNGIEDNLTPGQPQVVLKLNDQGRALGLTTQGLATQVLQAFEGQVVQRFQRSTDEVEVKVRYPESDRGNPSNLLAAKIRTSDGSVVPLSSIATIDYGFTRQSISRIDNMRAIYISSDVDKNLLSSTELVAQLKNQIIPPLLKKYPGLDVHFAGEAEEQAETQTSMAKVSIMALLIIFMLLAIPLQSYVQPLIIMTAIPFGVVGAILGHWFNDLPLGILSFNGIIALSGVVVNDSLLLVSRFNEIKKEADNIHDAISEACRSRLRAVFLTSVTTYVGLAPLMGETSTQAQFLIPAAVSLAYGILFATVITLIIIPSLLYVQHDVATLFTRAKNRLLTTTIT</sequence>
<dbReference type="Gene3D" id="1.20.1640.10">
    <property type="entry name" value="Multidrug efflux transporter AcrB transmembrane domain"/>
    <property type="match status" value="2"/>
</dbReference>
<feature type="transmembrane region" description="Helical" evidence="1">
    <location>
        <begin position="394"/>
        <end position="413"/>
    </location>
</feature>
<dbReference type="InterPro" id="IPR001036">
    <property type="entry name" value="Acrflvin-R"/>
</dbReference>
<keyword evidence="1" id="KW-0812">Transmembrane</keyword>
<dbReference type="Proteomes" id="UP001500392">
    <property type="component" value="Unassembled WGS sequence"/>
</dbReference>
<feature type="transmembrane region" description="Helical" evidence="1">
    <location>
        <begin position="897"/>
        <end position="916"/>
    </location>
</feature>
<dbReference type="Gene3D" id="3.30.70.1430">
    <property type="entry name" value="Multidrug efflux transporter AcrB pore domain"/>
    <property type="match status" value="2"/>
</dbReference>
<name>A0ABP7WSZ1_9GAMM</name>
<organism evidence="2 3">
    <name type="scientific">Zhongshania borealis</name>
    <dbReference type="NCBI Taxonomy" id="889488"/>
    <lineage>
        <taxon>Bacteria</taxon>
        <taxon>Pseudomonadati</taxon>
        <taxon>Pseudomonadota</taxon>
        <taxon>Gammaproteobacteria</taxon>
        <taxon>Cellvibrionales</taxon>
        <taxon>Spongiibacteraceae</taxon>
        <taxon>Zhongshania</taxon>
    </lineage>
</organism>
<keyword evidence="3" id="KW-1185">Reference proteome</keyword>
<dbReference type="EMBL" id="BAABDM010000003">
    <property type="protein sequence ID" value="GAA4095679.1"/>
    <property type="molecule type" value="Genomic_DNA"/>
</dbReference>
<feature type="transmembrane region" description="Helical" evidence="1">
    <location>
        <begin position="12"/>
        <end position="34"/>
    </location>
</feature>